<proteinExistence type="predicted"/>
<organism evidence="3 4">
    <name type="scientific">Turnera subulata</name>
    <dbReference type="NCBI Taxonomy" id="218843"/>
    <lineage>
        <taxon>Eukaryota</taxon>
        <taxon>Viridiplantae</taxon>
        <taxon>Streptophyta</taxon>
        <taxon>Embryophyta</taxon>
        <taxon>Tracheophyta</taxon>
        <taxon>Spermatophyta</taxon>
        <taxon>Magnoliopsida</taxon>
        <taxon>eudicotyledons</taxon>
        <taxon>Gunneridae</taxon>
        <taxon>Pentapetalae</taxon>
        <taxon>rosids</taxon>
        <taxon>fabids</taxon>
        <taxon>Malpighiales</taxon>
        <taxon>Passifloraceae</taxon>
        <taxon>Turnera</taxon>
    </lineage>
</organism>
<keyword evidence="2" id="KW-0812">Transmembrane</keyword>
<protein>
    <submittedName>
        <fullName evidence="3">Uncharacterized protein</fullName>
    </submittedName>
</protein>
<keyword evidence="2" id="KW-0472">Membrane</keyword>
<reference evidence="3" key="2">
    <citation type="journal article" date="2023" name="Plants (Basel)">
        <title>Annotation of the Turnera subulata (Passifloraceae) Draft Genome Reveals the S-Locus Evolved after the Divergence of Turneroideae from Passifloroideae in a Stepwise Manner.</title>
        <authorList>
            <person name="Henning P.M."/>
            <person name="Roalson E.H."/>
            <person name="Mir W."/>
            <person name="McCubbin A.G."/>
            <person name="Shore J.S."/>
        </authorList>
    </citation>
    <scope>NUCLEOTIDE SEQUENCE</scope>
    <source>
        <strain evidence="3">F60SS</strain>
    </source>
</reference>
<dbReference type="PANTHER" id="PTHR33372">
    <property type="match status" value="1"/>
</dbReference>
<evidence type="ECO:0000256" key="1">
    <source>
        <dbReference type="SAM" id="MobiDB-lite"/>
    </source>
</evidence>
<dbReference type="OrthoDB" id="513574at2759"/>
<evidence type="ECO:0000256" key="2">
    <source>
        <dbReference type="SAM" id="Phobius"/>
    </source>
</evidence>
<keyword evidence="4" id="KW-1185">Reference proteome</keyword>
<dbReference type="AlphaFoldDB" id="A0A9Q0J5U7"/>
<accession>A0A9Q0J5U7</accession>
<dbReference type="InterPro" id="IPR021788">
    <property type="entry name" value="CPP1-like"/>
</dbReference>
<gene>
    <name evidence="3" type="ORF">Tsubulata_017168</name>
</gene>
<dbReference type="PANTHER" id="PTHR33372:SF10">
    <property type="entry name" value="OS03G0137300 PROTEIN"/>
    <property type="match status" value="1"/>
</dbReference>
<dbReference type="EMBL" id="JAKUCV010005865">
    <property type="protein sequence ID" value="KAJ4829558.1"/>
    <property type="molecule type" value="Genomic_DNA"/>
</dbReference>
<name>A0A9Q0J5U7_9ROSI</name>
<comment type="caution">
    <text evidence="3">The sequence shown here is derived from an EMBL/GenBank/DDBJ whole genome shotgun (WGS) entry which is preliminary data.</text>
</comment>
<reference evidence="3" key="1">
    <citation type="submission" date="2022-02" db="EMBL/GenBank/DDBJ databases">
        <authorList>
            <person name="Henning P.M."/>
            <person name="McCubbin A.G."/>
            <person name="Shore J.S."/>
        </authorList>
    </citation>
    <scope>NUCLEOTIDE SEQUENCE</scope>
    <source>
        <strain evidence="3">F60SS</strain>
        <tissue evidence="3">Leaves</tissue>
    </source>
</reference>
<dbReference type="GO" id="GO:0031969">
    <property type="term" value="C:chloroplast membrane"/>
    <property type="evidence" value="ECO:0007669"/>
    <property type="project" value="TreeGrafter"/>
</dbReference>
<evidence type="ECO:0000313" key="4">
    <source>
        <dbReference type="Proteomes" id="UP001141552"/>
    </source>
</evidence>
<feature type="transmembrane region" description="Helical" evidence="2">
    <location>
        <begin position="262"/>
        <end position="282"/>
    </location>
</feature>
<feature type="region of interest" description="Disordered" evidence="1">
    <location>
        <begin position="1"/>
        <end position="20"/>
    </location>
</feature>
<dbReference type="Pfam" id="PF11833">
    <property type="entry name" value="CPP1-like"/>
    <property type="match status" value="1"/>
</dbReference>
<feature type="transmembrane region" description="Helical" evidence="2">
    <location>
        <begin position="230"/>
        <end position="250"/>
    </location>
</feature>
<evidence type="ECO:0000313" key="3">
    <source>
        <dbReference type="EMBL" id="KAJ4829558.1"/>
    </source>
</evidence>
<sequence length="283" mass="29999">MAATLSVRPNRLPSSPSPLPRPPLHHQLFFGFKPANGHWAWRGASRRTLARAGSRADDSAPYEMSVENALKLLGVPDGASFDDILRAKNSILATCKDDRDTIAQVEAAYDMLLMRSLTQRRAGKVVSSNIRYADVKPVSSSGMGSMPRWLQSSIKNAPVSVETPSTGDLGLQAGVYGAMMVLTYVNGTTTSSSSAAYAGADVPGLILATSFGASLYFMTKRKVSLGKATVITIGGLVAGAVVGSAVESWLQVDIVPLLGLHSPAAVVSEFILFSQLLVSLYLR</sequence>
<dbReference type="Proteomes" id="UP001141552">
    <property type="component" value="Unassembled WGS sequence"/>
</dbReference>
<keyword evidence="2" id="KW-1133">Transmembrane helix</keyword>